<evidence type="ECO:0000259" key="3">
    <source>
        <dbReference type="Pfam" id="PF10145"/>
    </source>
</evidence>
<feature type="region of interest" description="Disordered" evidence="2">
    <location>
        <begin position="725"/>
        <end position="794"/>
    </location>
</feature>
<feature type="domain" description="Phage tail tape measure protein" evidence="3">
    <location>
        <begin position="324"/>
        <end position="466"/>
    </location>
</feature>
<organism evidence="4 5">
    <name type="scientific">Chryseobacterium camelliae</name>
    <dbReference type="NCBI Taxonomy" id="1265445"/>
    <lineage>
        <taxon>Bacteria</taxon>
        <taxon>Pseudomonadati</taxon>
        <taxon>Bacteroidota</taxon>
        <taxon>Flavobacteriia</taxon>
        <taxon>Flavobacteriales</taxon>
        <taxon>Weeksellaceae</taxon>
        <taxon>Chryseobacterium group</taxon>
        <taxon>Chryseobacterium</taxon>
    </lineage>
</organism>
<evidence type="ECO:0000313" key="5">
    <source>
        <dbReference type="Proteomes" id="UP001210978"/>
    </source>
</evidence>
<evidence type="ECO:0000256" key="2">
    <source>
        <dbReference type="SAM" id="MobiDB-lite"/>
    </source>
</evidence>
<protein>
    <recommendedName>
        <fullName evidence="3">Phage tail tape measure protein domain-containing protein</fullName>
    </recommendedName>
</protein>
<reference evidence="4 5" key="1">
    <citation type="submission" date="2023-01" db="EMBL/GenBank/DDBJ databases">
        <title>Complete genome of Chryseobacterium camelliae VAN22-5A.</title>
        <authorList>
            <person name="Zong G."/>
            <person name="Cao G."/>
        </authorList>
    </citation>
    <scope>NUCLEOTIDE SEQUENCE [LARGE SCALE GENOMIC DNA]</scope>
    <source>
        <strain evidence="4 5">VAN22-5A</strain>
    </source>
</reference>
<keyword evidence="1" id="KW-0175">Coiled coil</keyword>
<evidence type="ECO:0000313" key="4">
    <source>
        <dbReference type="EMBL" id="WBV60231.1"/>
    </source>
</evidence>
<feature type="coiled-coil region" evidence="1">
    <location>
        <begin position="112"/>
        <end position="188"/>
    </location>
</feature>
<name>A0ABY7QMI5_9FLAO</name>
<evidence type="ECO:0000256" key="1">
    <source>
        <dbReference type="SAM" id="Coils"/>
    </source>
</evidence>
<feature type="coiled-coil region" evidence="1">
    <location>
        <begin position="972"/>
        <end position="1036"/>
    </location>
</feature>
<dbReference type="Proteomes" id="UP001210978">
    <property type="component" value="Chromosome"/>
</dbReference>
<feature type="coiled-coil region" evidence="1">
    <location>
        <begin position="819"/>
        <end position="856"/>
    </location>
</feature>
<gene>
    <name evidence="4" type="ORF">PFY12_14480</name>
</gene>
<sequence length="1247" mass="137146">MAERINLAQFDIDTRLLEEKIAQNQTKIDLLNGEIRDTRKALKEYQDQAKLMAGIITEGNNAIEKANEELAQGIITQEQYNYIVGLTSDVIRESEVELARLIATEREQQLQLVSYRTDLRNVNDENRELNNLLRSGRTEVQGNEGAYREMSQQLTAARIEANNLGAEMRRLEREGQQNSEEYANVSSQWETASNQARNLHNELLELDRATGDNRRNVGNYTESIREAFGEIGVGFGQLMSGNIVEGLQTIRGSVGNVKTALSELWTAILANPLLALGAALTAVAVGLFQGTKAVFEYNNEVRKLNKEVEGLTNLTGIAVDRIREYATSLEKVFGRDFQDSVREINSLMKDFGLTSKEAFDLYNEGLAKGGTTNSEFGDSIREYGVLFAQNGYSAQEFLNLLNAGIDLDVYSDKLPDAIKEAGLSLNEQTKATRDALINAFGESFSDDLLKRVRNGSSTIKQAVDEIAVQAQKVGLNTQQIAQLNADVFKGAGEDAGGLLKIMEAVNLANDKDAQTLTKSQQATIKLVEANVALEDAKTKALKSDSVQAFSTAIDILTTNIQTGFYKVIEKLREGVEWFDNITGVSEVFTGVWNAGIEYLKEIWSNVETISNVFKDLTDALGLSNKGSESFLTTILKTLNPLNILKYGYQGLTAAIKLFTGVIEASRVNITTFALVAKNLFGQIVEISALIQTFNFDAALEKIKNFSISGELKKARQEAERIVALNKQAKKDNEETTKSDTNIKGNDKLTGASADAAAKAEKERQKLLDKQQKEQDRLKNQRESELDKATKQDLANAKERSNIAIQATQAELAEYIAMNAEKLKSDKRLTQERLNEIKNYIENVREKTQIANEQEKQQKLISLDEQIAAIKGNSQQELDQKKNLVAQKEVVEKEYATKELLINNEANEKRKELDKVFLDQKREMQDLSRALEFERQIAELEARGNTESEIQKVQLNQQTDQKLTNFLEENELKRQLDQENYDINAEIEAQRREIENQIALEQDEVKKQNLQNQLNSLVNIEQDASNKRKAIEKATQDAKLDAFASAFGSIKTLVGEGTALGKAAAIAETTINTYKAAQAAYAAGASLGGPLGAVMGPILAGLAVASGLKNVAKIAGIDAKPKAAKGMIAKGPSHANGGIDAITPNGMVEIEGGEAIINKKSTAMFYDVLSEINQLGGGVRFASGGYIGNISSLPTVQNNIKQTFDVGLMSEMISVAVMEGSIIGTQLGSQQGIVGLSENREIQRGANF</sequence>
<dbReference type="RefSeq" id="WP_271148567.1">
    <property type="nucleotide sequence ID" value="NZ_CP115859.1"/>
</dbReference>
<dbReference type="Pfam" id="PF10145">
    <property type="entry name" value="PhageMin_Tail"/>
    <property type="match status" value="1"/>
</dbReference>
<keyword evidence="5" id="KW-1185">Reference proteome</keyword>
<feature type="compositionally biased region" description="Basic and acidic residues" evidence="2">
    <location>
        <begin position="757"/>
        <end position="794"/>
    </location>
</feature>
<accession>A0ABY7QMI5</accession>
<dbReference type="InterPro" id="IPR010090">
    <property type="entry name" value="Phage_tape_meas"/>
</dbReference>
<feature type="compositionally biased region" description="Basic and acidic residues" evidence="2">
    <location>
        <begin position="728"/>
        <end position="737"/>
    </location>
</feature>
<proteinExistence type="predicted"/>
<dbReference type="EMBL" id="CP115859">
    <property type="protein sequence ID" value="WBV60231.1"/>
    <property type="molecule type" value="Genomic_DNA"/>
</dbReference>